<keyword evidence="5" id="KW-0479">Metal-binding</keyword>
<dbReference type="EMBL" id="WBMV01000461">
    <property type="protein sequence ID" value="NXC24265.1"/>
    <property type="molecule type" value="Genomic_DNA"/>
</dbReference>
<sequence>GLSPAHGNLFQLNNMITRATGKAAWLYYNFYGCYCGLGGEGQPKDDSDRCCQLHDTCYLNVLNDGCNAYRQSYHYSWSHDILSCGEGSWCAQLTCECDRSLALCLRRNVGSYNKRYQFYPNYRCK</sequence>
<feature type="disulfide bond" evidence="6">
    <location>
        <begin position="66"/>
        <end position="90"/>
    </location>
</feature>
<dbReference type="GO" id="GO:0005509">
    <property type="term" value="F:calcium ion binding"/>
    <property type="evidence" value="ECO:0007669"/>
    <property type="project" value="InterPro"/>
</dbReference>
<feature type="disulfide bond" evidence="6">
    <location>
        <begin position="50"/>
        <end position="104"/>
    </location>
</feature>
<evidence type="ECO:0000256" key="1">
    <source>
        <dbReference type="ARBA" id="ARBA00004613"/>
    </source>
</evidence>
<dbReference type="GO" id="GO:0005576">
    <property type="term" value="C:extracellular region"/>
    <property type="evidence" value="ECO:0007669"/>
    <property type="project" value="UniProtKB-SubCell"/>
</dbReference>
<feature type="disulfide bond" evidence="6">
    <location>
        <begin position="84"/>
        <end position="95"/>
    </location>
</feature>
<feature type="active site" evidence="4">
    <location>
        <position position="98"/>
    </location>
</feature>
<evidence type="ECO:0000256" key="3">
    <source>
        <dbReference type="ARBA" id="ARBA00023157"/>
    </source>
</evidence>
<evidence type="ECO:0000256" key="6">
    <source>
        <dbReference type="PIRSR" id="PIRSR601211-3"/>
    </source>
</evidence>
<dbReference type="SMART" id="SM00085">
    <property type="entry name" value="PA2c"/>
    <property type="match status" value="1"/>
</dbReference>
<keyword evidence="3 6" id="KW-1015">Disulfide bond</keyword>
<dbReference type="InterPro" id="IPR016090">
    <property type="entry name" value="PLA2-like_dom"/>
</dbReference>
<feature type="disulfide bond" evidence="6">
    <location>
        <begin position="57"/>
        <end position="97"/>
    </location>
</feature>
<dbReference type="GO" id="GO:0042130">
    <property type="term" value="P:negative regulation of T cell proliferation"/>
    <property type="evidence" value="ECO:0007669"/>
    <property type="project" value="TreeGrafter"/>
</dbReference>
<comment type="cofactor">
    <cofactor evidence="5">
        <name>Ca(2+)</name>
        <dbReference type="ChEBI" id="CHEBI:29108"/>
    </cofactor>
    <text evidence="5">Binds 1 Ca(2+) ion per subunit.</text>
</comment>
<feature type="active site" evidence="4">
    <location>
        <position position="54"/>
    </location>
</feature>
<dbReference type="GO" id="GO:0006644">
    <property type="term" value="P:phospholipid metabolic process"/>
    <property type="evidence" value="ECO:0007669"/>
    <property type="project" value="InterPro"/>
</dbReference>
<dbReference type="PANTHER" id="PTHR11716:SF9">
    <property type="entry name" value="PHOSPHOLIPASE A2, MEMBRANE ASSOCIATED"/>
    <property type="match status" value="1"/>
</dbReference>
<evidence type="ECO:0000256" key="2">
    <source>
        <dbReference type="ARBA" id="ARBA00022525"/>
    </source>
</evidence>
<evidence type="ECO:0000259" key="8">
    <source>
        <dbReference type="SMART" id="SM00085"/>
    </source>
</evidence>
<evidence type="ECO:0000256" key="4">
    <source>
        <dbReference type="PIRSR" id="PIRSR601211-1"/>
    </source>
</evidence>
<dbReference type="CDD" id="cd00125">
    <property type="entry name" value="PLA2c"/>
    <property type="match status" value="1"/>
</dbReference>
<feature type="domain" description="Phospholipase A2-like central" evidence="8">
    <location>
        <begin position="8"/>
        <end position="125"/>
    </location>
</feature>
<evidence type="ECO:0000256" key="7">
    <source>
        <dbReference type="RuleBase" id="RU003654"/>
    </source>
</evidence>
<feature type="non-terminal residue" evidence="9">
    <location>
        <position position="1"/>
    </location>
</feature>
<comment type="subcellular location">
    <subcellularLocation>
        <location evidence="1">Secreted</location>
    </subcellularLocation>
</comment>
<dbReference type="GO" id="GO:0005543">
    <property type="term" value="F:phospholipid binding"/>
    <property type="evidence" value="ECO:0007669"/>
    <property type="project" value="TreeGrafter"/>
</dbReference>
<name>A0A851M9S2_9DEND</name>
<feature type="binding site" evidence="5">
    <location>
        <position position="36"/>
    </location>
    <ligand>
        <name>Ca(2+)</name>
        <dbReference type="ChEBI" id="CHEBI:29108"/>
    </ligand>
</feature>
<feature type="non-terminal residue" evidence="9">
    <location>
        <position position="125"/>
    </location>
</feature>
<evidence type="ECO:0000313" key="10">
    <source>
        <dbReference type="Proteomes" id="UP000614027"/>
    </source>
</evidence>
<evidence type="ECO:0000313" key="9">
    <source>
        <dbReference type="EMBL" id="NXC24265.1"/>
    </source>
</evidence>
<dbReference type="InterPro" id="IPR001211">
    <property type="entry name" value="PLA2"/>
</dbReference>
<proteinExistence type="inferred from homology"/>
<dbReference type="SUPFAM" id="SSF48619">
    <property type="entry name" value="Phospholipase A2, PLA2"/>
    <property type="match status" value="1"/>
</dbReference>
<protein>
    <submittedName>
        <fullName evidence="9">PA2GD phospholipase</fullName>
    </submittedName>
</protein>
<accession>A0A851M9S2</accession>
<dbReference type="GO" id="GO:0047498">
    <property type="term" value="F:calcium-dependent phospholipase A2 activity"/>
    <property type="evidence" value="ECO:0007669"/>
    <property type="project" value="TreeGrafter"/>
</dbReference>
<dbReference type="PANTHER" id="PTHR11716">
    <property type="entry name" value="PHOSPHOLIPASE A2 FAMILY MEMBER"/>
    <property type="match status" value="1"/>
</dbReference>
<dbReference type="GO" id="GO:0050482">
    <property type="term" value="P:arachidonate secretion"/>
    <property type="evidence" value="ECO:0007669"/>
    <property type="project" value="InterPro"/>
</dbReference>
<comment type="caution">
    <text evidence="9">The sequence shown here is derived from an EMBL/GenBank/DDBJ whole genome shotgun (WGS) entry which is preliminary data.</text>
</comment>
<organism evidence="9 10">
    <name type="scientific">Campylorhamphus procurvoides</name>
    <dbReference type="NCBI Taxonomy" id="190295"/>
    <lineage>
        <taxon>Eukaryota</taxon>
        <taxon>Metazoa</taxon>
        <taxon>Chordata</taxon>
        <taxon>Craniata</taxon>
        <taxon>Vertebrata</taxon>
        <taxon>Euteleostomi</taxon>
        <taxon>Archelosauria</taxon>
        <taxon>Archosauria</taxon>
        <taxon>Dinosauria</taxon>
        <taxon>Saurischia</taxon>
        <taxon>Theropoda</taxon>
        <taxon>Coelurosauria</taxon>
        <taxon>Aves</taxon>
        <taxon>Neognathae</taxon>
        <taxon>Neoaves</taxon>
        <taxon>Telluraves</taxon>
        <taxon>Australaves</taxon>
        <taxon>Passeriformes</taxon>
        <taxon>Dendrocolaptidae</taxon>
        <taxon>Campylorhamphus</taxon>
    </lineage>
</organism>
<feature type="binding site" evidence="5">
    <location>
        <position position="34"/>
    </location>
    <ligand>
        <name>Ca(2+)</name>
        <dbReference type="ChEBI" id="CHEBI:29108"/>
    </ligand>
</feature>
<feature type="disulfide bond" evidence="6">
    <location>
        <begin position="35"/>
        <end position="51"/>
    </location>
</feature>
<evidence type="ECO:0000256" key="5">
    <source>
        <dbReference type="PIRSR" id="PIRSR601211-2"/>
    </source>
</evidence>
<keyword evidence="10" id="KW-1185">Reference proteome</keyword>
<dbReference type="AlphaFoldDB" id="A0A851M9S2"/>
<dbReference type="Gene3D" id="1.20.90.10">
    <property type="entry name" value="Phospholipase A2 domain"/>
    <property type="match status" value="1"/>
</dbReference>
<comment type="similarity">
    <text evidence="7">Belongs to the phospholipase A2 family.</text>
</comment>
<dbReference type="InterPro" id="IPR033113">
    <property type="entry name" value="PLA2_histidine"/>
</dbReference>
<dbReference type="GO" id="GO:0016042">
    <property type="term" value="P:lipid catabolic process"/>
    <property type="evidence" value="ECO:0007669"/>
    <property type="project" value="InterPro"/>
</dbReference>
<dbReference type="PRINTS" id="PR00389">
    <property type="entry name" value="PHPHLIPASEA2"/>
</dbReference>
<dbReference type="Proteomes" id="UP000614027">
    <property type="component" value="Unassembled WGS sequence"/>
</dbReference>
<dbReference type="Pfam" id="PF00068">
    <property type="entry name" value="Phospholip_A2_1"/>
    <property type="match status" value="1"/>
</dbReference>
<dbReference type="FunFam" id="1.20.90.10:FF:000001">
    <property type="entry name" value="Basic phospholipase A2 homolog"/>
    <property type="match status" value="1"/>
</dbReference>
<feature type="binding site" evidence="5">
    <location>
        <position position="55"/>
    </location>
    <ligand>
        <name>Ca(2+)</name>
        <dbReference type="ChEBI" id="CHEBI:29108"/>
    </ligand>
</feature>
<gene>
    <name evidence="9" type="primary">Pla2g2d</name>
    <name evidence="9" type="ORF">CAMPRO_R05306</name>
</gene>
<dbReference type="OrthoDB" id="5841574at2759"/>
<dbReference type="InterPro" id="IPR036444">
    <property type="entry name" value="PLipase_A2_dom_sf"/>
</dbReference>
<reference evidence="9" key="1">
    <citation type="submission" date="2019-09" db="EMBL/GenBank/DDBJ databases">
        <title>Bird 10,000 Genomes (B10K) Project - Family phase.</title>
        <authorList>
            <person name="Zhang G."/>
        </authorList>
    </citation>
    <scope>NUCLEOTIDE SEQUENCE</scope>
    <source>
        <strain evidence="9">B10K-DU-001-09</strain>
        <tissue evidence="9">Muscle</tissue>
    </source>
</reference>
<feature type="binding site" evidence="5">
    <location>
        <position position="38"/>
    </location>
    <ligand>
        <name>Ca(2+)</name>
        <dbReference type="ChEBI" id="CHEBI:29108"/>
    </ligand>
</feature>
<dbReference type="PROSITE" id="PS00118">
    <property type="entry name" value="PA2_HIS"/>
    <property type="match status" value="1"/>
</dbReference>
<keyword evidence="5" id="KW-0106">Calcium</keyword>
<keyword evidence="2" id="KW-0964">Secreted</keyword>